<dbReference type="InParanoid" id="A0E0H1"/>
<dbReference type="RefSeq" id="XP_001456185.1">
    <property type="nucleotide sequence ID" value="XM_001456148.1"/>
</dbReference>
<sequence>MRMSSTMLNELMDQKQDILKICVLAGVGMSQLLESQISELLDQDYIHKYKNITSLVQTACLEFKYLKTILRLSIVQEKNSSYFLMLSQLYRQILKVFGFKRTITQMFYLDLDARVSLYKVIQTYDLMRTTRCIKRKVEVLIKDFMSHIKRGTSIDVRNVQRND</sequence>
<dbReference type="AlphaFoldDB" id="A0E0H1"/>
<gene>
    <name evidence="1" type="ORF">GSPATT00021956001</name>
</gene>
<keyword evidence="2" id="KW-1185">Reference proteome</keyword>
<organism evidence="1 2">
    <name type="scientific">Paramecium tetraurelia</name>
    <dbReference type="NCBI Taxonomy" id="5888"/>
    <lineage>
        <taxon>Eukaryota</taxon>
        <taxon>Sar</taxon>
        <taxon>Alveolata</taxon>
        <taxon>Ciliophora</taxon>
        <taxon>Intramacronucleata</taxon>
        <taxon>Oligohymenophorea</taxon>
        <taxon>Peniculida</taxon>
        <taxon>Parameciidae</taxon>
        <taxon>Paramecium</taxon>
    </lineage>
</organism>
<dbReference type="KEGG" id="ptm:GSPATT00021956001"/>
<evidence type="ECO:0000313" key="2">
    <source>
        <dbReference type="Proteomes" id="UP000000600"/>
    </source>
</evidence>
<evidence type="ECO:0000313" key="1">
    <source>
        <dbReference type="EMBL" id="CAK88788.1"/>
    </source>
</evidence>
<proteinExistence type="predicted"/>
<dbReference type="HOGENOM" id="CLU_1630249_0_0_1"/>
<name>A0E0H1_PARTE</name>
<accession>A0E0H1</accession>
<dbReference type="EMBL" id="CT868651">
    <property type="protein sequence ID" value="CAK88788.1"/>
    <property type="molecule type" value="Genomic_DNA"/>
</dbReference>
<dbReference type="Proteomes" id="UP000000600">
    <property type="component" value="Unassembled WGS sequence"/>
</dbReference>
<reference evidence="1 2" key="1">
    <citation type="journal article" date="2006" name="Nature">
        <title>Global trends of whole-genome duplications revealed by the ciliate Paramecium tetraurelia.</title>
        <authorList>
            <consortium name="Genoscope"/>
            <person name="Aury J.-M."/>
            <person name="Jaillon O."/>
            <person name="Duret L."/>
            <person name="Noel B."/>
            <person name="Jubin C."/>
            <person name="Porcel B.M."/>
            <person name="Segurens B."/>
            <person name="Daubin V."/>
            <person name="Anthouard V."/>
            <person name="Aiach N."/>
            <person name="Arnaiz O."/>
            <person name="Billaut A."/>
            <person name="Beisson J."/>
            <person name="Blanc I."/>
            <person name="Bouhouche K."/>
            <person name="Camara F."/>
            <person name="Duharcourt S."/>
            <person name="Guigo R."/>
            <person name="Gogendeau D."/>
            <person name="Katinka M."/>
            <person name="Keller A.-M."/>
            <person name="Kissmehl R."/>
            <person name="Klotz C."/>
            <person name="Koll F."/>
            <person name="Le Moue A."/>
            <person name="Lepere C."/>
            <person name="Malinsky S."/>
            <person name="Nowacki M."/>
            <person name="Nowak J.K."/>
            <person name="Plattner H."/>
            <person name="Poulain J."/>
            <person name="Ruiz F."/>
            <person name="Serrano V."/>
            <person name="Zagulski M."/>
            <person name="Dessen P."/>
            <person name="Betermier M."/>
            <person name="Weissenbach J."/>
            <person name="Scarpelli C."/>
            <person name="Schachter V."/>
            <person name="Sperling L."/>
            <person name="Meyer E."/>
            <person name="Cohen J."/>
            <person name="Wincker P."/>
        </authorList>
    </citation>
    <scope>NUCLEOTIDE SEQUENCE [LARGE SCALE GENOMIC DNA]</scope>
    <source>
        <strain evidence="1 2">Stock d4-2</strain>
    </source>
</reference>
<dbReference type="GeneID" id="5041970"/>
<protein>
    <submittedName>
        <fullName evidence="1">Uncharacterized protein</fullName>
    </submittedName>
</protein>